<keyword evidence="1" id="KW-0813">Transport</keyword>
<evidence type="ECO:0000313" key="7">
    <source>
        <dbReference type="Proteomes" id="UP001597244"/>
    </source>
</evidence>
<dbReference type="PROSITE" id="PS50893">
    <property type="entry name" value="ABC_TRANSPORTER_2"/>
    <property type="match status" value="1"/>
</dbReference>
<reference evidence="7" key="1">
    <citation type="journal article" date="2019" name="Int. J. Syst. Evol. Microbiol.">
        <title>The Global Catalogue of Microorganisms (GCM) 10K type strain sequencing project: providing services to taxonomists for standard genome sequencing and annotation.</title>
        <authorList>
            <consortium name="The Broad Institute Genomics Platform"/>
            <consortium name="The Broad Institute Genome Sequencing Center for Infectious Disease"/>
            <person name="Wu L."/>
            <person name="Ma J."/>
        </authorList>
    </citation>
    <scope>NUCLEOTIDE SEQUENCE [LARGE SCALE GENOMIC DNA]</scope>
    <source>
        <strain evidence="7">CCM 8951</strain>
    </source>
</reference>
<dbReference type="PROSITE" id="PS00211">
    <property type="entry name" value="ABC_TRANSPORTER_1"/>
    <property type="match status" value="1"/>
</dbReference>
<organism evidence="6 7">
    <name type="scientific">Lapidilactobacillus mulanensis</name>
    <dbReference type="NCBI Taxonomy" id="2485999"/>
    <lineage>
        <taxon>Bacteria</taxon>
        <taxon>Bacillati</taxon>
        <taxon>Bacillota</taxon>
        <taxon>Bacilli</taxon>
        <taxon>Lactobacillales</taxon>
        <taxon>Lactobacillaceae</taxon>
        <taxon>Lapidilactobacillus</taxon>
    </lineage>
</organism>
<dbReference type="NCBIfam" id="TIGR00972">
    <property type="entry name" value="3a0107s01c2"/>
    <property type="match status" value="1"/>
</dbReference>
<dbReference type="RefSeq" id="WP_125578895.1">
    <property type="nucleotide sequence ID" value="NZ_JBHTOF010000067.1"/>
</dbReference>
<evidence type="ECO:0000256" key="2">
    <source>
        <dbReference type="ARBA" id="ARBA00022592"/>
    </source>
</evidence>
<accession>A0ABW4DQW5</accession>
<dbReference type="Proteomes" id="UP001597244">
    <property type="component" value="Unassembled WGS sequence"/>
</dbReference>
<dbReference type="PANTHER" id="PTHR43423">
    <property type="entry name" value="ABC TRANSPORTER I FAMILY MEMBER 17"/>
    <property type="match status" value="1"/>
</dbReference>
<dbReference type="CDD" id="cd03260">
    <property type="entry name" value="ABC_PstB_phosphate_transporter"/>
    <property type="match status" value="1"/>
</dbReference>
<proteinExistence type="predicted"/>
<dbReference type="InterPro" id="IPR003593">
    <property type="entry name" value="AAA+_ATPase"/>
</dbReference>
<evidence type="ECO:0000256" key="1">
    <source>
        <dbReference type="ARBA" id="ARBA00022448"/>
    </source>
</evidence>
<gene>
    <name evidence="6" type="primary">pstB</name>
    <name evidence="6" type="ORF">ACFQ4L_05995</name>
</gene>
<dbReference type="SUPFAM" id="SSF52540">
    <property type="entry name" value="P-loop containing nucleoside triphosphate hydrolases"/>
    <property type="match status" value="1"/>
</dbReference>
<dbReference type="InterPro" id="IPR003439">
    <property type="entry name" value="ABC_transporter-like_ATP-bd"/>
</dbReference>
<name>A0ABW4DQW5_9LACO</name>
<dbReference type="SMART" id="SM00382">
    <property type="entry name" value="AAA"/>
    <property type="match status" value="1"/>
</dbReference>
<dbReference type="GO" id="GO:0005524">
    <property type="term" value="F:ATP binding"/>
    <property type="evidence" value="ECO:0007669"/>
    <property type="project" value="UniProtKB-KW"/>
</dbReference>
<sequence>MSKIITSENVSVYYGKQRAINNINLDFNVHNITALIGPSGSGKSTYLRCLNRMNDLINNVTVSGSIKLNGKDIFSPQMDIVNLRKTVGMVFQQPIPFPFSIYENVAYGLRLNGIKEKKILDVRIEKALRQSALWEEVKDSLHDNGFSLSGGQQQRLCIARVLAVEPEVVLLDEPTSALDPISSAQIEDTLVSLKNEFTFIIVTHNMQQASRISDWTAFFLDGKLEEYSATKKLFLNPDKEKTSDYLNGKFG</sequence>
<keyword evidence="4 6" id="KW-0067">ATP-binding</keyword>
<keyword evidence="2" id="KW-0592">Phosphate transport</keyword>
<dbReference type="InterPro" id="IPR005670">
    <property type="entry name" value="PstB-like"/>
</dbReference>
<evidence type="ECO:0000313" key="6">
    <source>
        <dbReference type="EMBL" id="MFD1465630.1"/>
    </source>
</evidence>
<comment type="caution">
    <text evidence="6">The sequence shown here is derived from an EMBL/GenBank/DDBJ whole genome shotgun (WGS) entry which is preliminary data.</text>
</comment>
<dbReference type="InterPro" id="IPR027417">
    <property type="entry name" value="P-loop_NTPase"/>
</dbReference>
<evidence type="ECO:0000256" key="3">
    <source>
        <dbReference type="ARBA" id="ARBA00022741"/>
    </source>
</evidence>
<protein>
    <submittedName>
        <fullName evidence="6">Phosphate ABC transporter ATP-binding protein PstB</fullName>
    </submittedName>
</protein>
<dbReference type="InterPro" id="IPR017871">
    <property type="entry name" value="ABC_transporter-like_CS"/>
</dbReference>
<dbReference type="EMBL" id="JBHTOF010000067">
    <property type="protein sequence ID" value="MFD1465630.1"/>
    <property type="molecule type" value="Genomic_DNA"/>
</dbReference>
<keyword evidence="7" id="KW-1185">Reference proteome</keyword>
<dbReference type="Gene3D" id="3.40.50.300">
    <property type="entry name" value="P-loop containing nucleotide triphosphate hydrolases"/>
    <property type="match status" value="1"/>
</dbReference>
<feature type="domain" description="ABC transporter" evidence="5">
    <location>
        <begin position="5"/>
        <end position="246"/>
    </location>
</feature>
<evidence type="ECO:0000259" key="5">
    <source>
        <dbReference type="PROSITE" id="PS50893"/>
    </source>
</evidence>
<keyword evidence="3" id="KW-0547">Nucleotide-binding</keyword>
<evidence type="ECO:0000256" key="4">
    <source>
        <dbReference type="ARBA" id="ARBA00022840"/>
    </source>
</evidence>
<dbReference type="PANTHER" id="PTHR43423:SF1">
    <property type="entry name" value="ABC TRANSPORTER I FAMILY MEMBER 17"/>
    <property type="match status" value="1"/>
</dbReference>
<dbReference type="Pfam" id="PF00005">
    <property type="entry name" value="ABC_tran"/>
    <property type="match status" value="1"/>
</dbReference>